<dbReference type="GO" id="GO:0016757">
    <property type="term" value="F:glycosyltransferase activity"/>
    <property type="evidence" value="ECO:0007669"/>
    <property type="project" value="InterPro"/>
</dbReference>
<protein>
    <recommendedName>
        <fullName evidence="2">Glycosyltransferase 61 catalytic domain-containing protein</fullName>
    </recommendedName>
</protein>
<organism evidence="3 4">
    <name type="scientific">Physocladia obscura</name>
    <dbReference type="NCBI Taxonomy" id="109957"/>
    <lineage>
        <taxon>Eukaryota</taxon>
        <taxon>Fungi</taxon>
        <taxon>Fungi incertae sedis</taxon>
        <taxon>Chytridiomycota</taxon>
        <taxon>Chytridiomycota incertae sedis</taxon>
        <taxon>Chytridiomycetes</taxon>
        <taxon>Chytridiales</taxon>
        <taxon>Chytriomycetaceae</taxon>
        <taxon>Physocladia</taxon>
    </lineage>
</organism>
<evidence type="ECO:0000313" key="3">
    <source>
        <dbReference type="EMBL" id="KAJ3110380.1"/>
    </source>
</evidence>
<feature type="domain" description="Glycosyltransferase 61 catalytic" evidence="2">
    <location>
        <begin position="543"/>
        <end position="626"/>
    </location>
</feature>
<dbReference type="AlphaFoldDB" id="A0AAD5SW20"/>
<sequence length="711" mass="79166">MAIRKLRRGIRVFAMFGTIILFIIALKQSSHLRQTAGILRFNETQFAANYSVASQFRIVKDGNKATPAQRLAAAMAREKLHKTHCYHDIFNAGLFATRRAAQPSAECSSQINATTVQPLPILHGSNAQTYANLLKEYSDSDTRLLAFPQFRKEDVSQTFLKYSKAAGFSDEDDIMQLEFEANSIIRAGTSVIECGLVDHRIPQRYCRTRNVALNIDALPHPSEKEGGQDLPAVFGVLNATCTLDAVTWFGKGFGGGAAGWMFHGMNIMQYPDKNNDIKCDAWLNMPLFLISRWDTTNPFQFHQDALNTFITYVLLDLSPNYIQPVLLDRRDSDGPFTAAWSHIFTSSNRLLDIRQLAHAAAAAIFTSKSAIISLSTKTLCLSDAIWGFHGGFSPLARGGTDAQDCNSHALFEAFSGFMIDQIRAAVLEGDSNTNSCWRHWIPLPVPESHRLAIEARVGEFISNASRDNGNSACGGEIDRRVQDSVVGMQARVVTVTYAVRGSGRPPAESLLSKKQIQGVFDLVYGATMFRNENSTGSENEEKVRRQNRQNKLKRIITNDDEVQKLLANIVLDWSKSGNVNATGITAEFRAVDFAGLSFEDQIAVAQGTDVFVGPHGAVFAYLLYLRKLPLAAVVEIKPPERTGGNEQFRNLAMRMEHSYASVLYKGPTFMERDMKRLEKAVIKQMDFVLNERIALQSTQKKTVKLKKKLRD</sequence>
<dbReference type="Proteomes" id="UP001211907">
    <property type="component" value="Unassembled WGS sequence"/>
</dbReference>
<accession>A0AAD5SW20</accession>
<keyword evidence="1" id="KW-1133">Transmembrane helix</keyword>
<comment type="caution">
    <text evidence="3">The sequence shown here is derived from an EMBL/GenBank/DDBJ whole genome shotgun (WGS) entry which is preliminary data.</text>
</comment>
<dbReference type="EMBL" id="JADGJH010001736">
    <property type="protein sequence ID" value="KAJ3110380.1"/>
    <property type="molecule type" value="Genomic_DNA"/>
</dbReference>
<dbReference type="Pfam" id="PF04577">
    <property type="entry name" value="Glyco_transf_61"/>
    <property type="match status" value="1"/>
</dbReference>
<proteinExistence type="predicted"/>
<gene>
    <name evidence="3" type="ORF">HK100_003057</name>
</gene>
<keyword evidence="1" id="KW-0472">Membrane</keyword>
<dbReference type="InterPro" id="IPR049625">
    <property type="entry name" value="Glyco_transf_61_cat"/>
</dbReference>
<evidence type="ECO:0000256" key="1">
    <source>
        <dbReference type="SAM" id="Phobius"/>
    </source>
</evidence>
<feature type="transmembrane region" description="Helical" evidence="1">
    <location>
        <begin position="9"/>
        <end position="26"/>
    </location>
</feature>
<reference evidence="3" key="1">
    <citation type="submission" date="2020-05" db="EMBL/GenBank/DDBJ databases">
        <title>Phylogenomic resolution of chytrid fungi.</title>
        <authorList>
            <person name="Stajich J.E."/>
            <person name="Amses K."/>
            <person name="Simmons R."/>
            <person name="Seto K."/>
            <person name="Myers J."/>
            <person name="Bonds A."/>
            <person name="Quandt C.A."/>
            <person name="Barry K."/>
            <person name="Liu P."/>
            <person name="Grigoriev I."/>
            <person name="Longcore J.E."/>
            <person name="James T.Y."/>
        </authorList>
    </citation>
    <scope>NUCLEOTIDE SEQUENCE</scope>
    <source>
        <strain evidence="3">JEL0513</strain>
    </source>
</reference>
<evidence type="ECO:0000259" key="2">
    <source>
        <dbReference type="Pfam" id="PF04577"/>
    </source>
</evidence>
<keyword evidence="4" id="KW-1185">Reference proteome</keyword>
<evidence type="ECO:0000313" key="4">
    <source>
        <dbReference type="Proteomes" id="UP001211907"/>
    </source>
</evidence>
<name>A0AAD5SW20_9FUNG</name>
<keyword evidence="1" id="KW-0812">Transmembrane</keyword>